<dbReference type="Proteomes" id="UP001056120">
    <property type="component" value="Linkage Group LG25"/>
</dbReference>
<name>A0ACB9A3A2_9ASTR</name>
<organism evidence="1 2">
    <name type="scientific">Smallanthus sonchifolius</name>
    <dbReference type="NCBI Taxonomy" id="185202"/>
    <lineage>
        <taxon>Eukaryota</taxon>
        <taxon>Viridiplantae</taxon>
        <taxon>Streptophyta</taxon>
        <taxon>Embryophyta</taxon>
        <taxon>Tracheophyta</taxon>
        <taxon>Spermatophyta</taxon>
        <taxon>Magnoliopsida</taxon>
        <taxon>eudicotyledons</taxon>
        <taxon>Gunneridae</taxon>
        <taxon>Pentapetalae</taxon>
        <taxon>asterids</taxon>
        <taxon>campanulids</taxon>
        <taxon>Asterales</taxon>
        <taxon>Asteraceae</taxon>
        <taxon>Asteroideae</taxon>
        <taxon>Heliantheae alliance</taxon>
        <taxon>Millerieae</taxon>
        <taxon>Smallanthus</taxon>
    </lineage>
</organism>
<reference evidence="1 2" key="2">
    <citation type="journal article" date="2022" name="Mol. Ecol. Resour.">
        <title>The genomes of chicory, endive, great burdock and yacon provide insights into Asteraceae paleo-polyploidization history and plant inulin production.</title>
        <authorList>
            <person name="Fan W."/>
            <person name="Wang S."/>
            <person name="Wang H."/>
            <person name="Wang A."/>
            <person name="Jiang F."/>
            <person name="Liu H."/>
            <person name="Zhao H."/>
            <person name="Xu D."/>
            <person name="Zhang Y."/>
        </authorList>
    </citation>
    <scope>NUCLEOTIDE SEQUENCE [LARGE SCALE GENOMIC DNA]</scope>
    <source>
        <strain evidence="2">cv. Yunnan</strain>
        <tissue evidence="1">Leaves</tissue>
    </source>
</reference>
<accession>A0ACB9A3A2</accession>
<sequence length="340" mass="38760">MHEAHQFPPVTTPSLVSMGTQTDETLRTDVTKKGEIVTAEDDADNLDEWIQEQAIFQSTLFKHAFVQIHDLQDSVDEEEDISEDWKLVVRDVDEVLENEKSSRIAEQILAPRLDLIGSRVLTEEQVLQFRRFFYNEVVKGLEVQGWSSTGSSGFQFFLCDGSSFKINNIQEILLPNPDFLYKIFELRTHICNIDSLESQAMIKIIKAFLENEVWIAMDDSDSDLSLPSSPTVILNAAVESRKVAAQNVKEAFKAAYGNEWEKEESEEVPSTLSTTQIANEAEAEILTTSLTSAVVINEVEAEAFNKDKGKGIMTEEEEEEEEEERIEKEKKEKEKKRRER</sequence>
<gene>
    <name evidence="1" type="ORF">L1987_74654</name>
</gene>
<dbReference type="EMBL" id="CM042042">
    <property type="protein sequence ID" value="KAI3704434.1"/>
    <property type="molecule type" value="Genomic_DNA"/>
</dbReference>
<reference evidence="2" key="1">
    <citation type="journal article" date="2022" name="Mol. Ecol. Resour.">
        <title>The genomes of chicory, endive, great burdock and yacon provide insights into Asteraceae palaeo-polyploidization history and plant inulin production.</title>
        <authorList>
            <person name="Fan W."/>
            <person name="Wang S."/>
            <person name="Wang H."/>
            <person name="Wang A."/>
            <person name="Jiang F."/>
            <person name="Liu H."/>
            <person name="Zhao H."/>
            <person name="Xu D."/>
            <person name="Zhang Y."/>
        </authorList>
    </citation>
    <scope>NUCLEOTIDE SEQUENCE [LARGE SCALE GENOMIC DNA]</scope>
    <source>
        <strain evidence="2">cv. Yunnan</strain>
    </source>
</reference>
<proteinExistence type="predicted"/>
<comment type="caution">
    <text evidence="1">The sequence shown here is derived from an EMBL/GenBank/DDBJ whole genome shotgun (WGS) entry which is preliminary data.</text>
</comment>
<evidence type="ECO:0000313" key="1">
    <source>
        <dbReference type="EMBL" id="KAI3704434.1"/>
    </source>
</evidence>
<protein>
    <submittedName>
        <fullName evidence="1">Uncharacterized protein</fullName>
    </submittedName>
</protein>
<keyword evidence="2" id="KW-1185">Reference proteome</keyword>
<evidence type="ECO:0000313" key="2">
    <source>
        <dbReference type="Proteomes" id="UP001056120"/>
    </source>
</evidence>